<feature type="region of interest" description="Disordered" evidence="1">
    <location>
        <begin position="207"/>
        <end position="269"/>
    </location>
</feature>
<gene>
    <name evidence="2" type="ORF">GUJ93_ZPchr0012g20007</name>
</gene>
<feature type="compositionally biased region" description="Basic and acidic residues" evidence="1">
    <location>
        <begin position="122"/>
        <end position="132"/>
    </location>
</feature>
<proteinExistence type="predicted"/>
<evidence type="ECO:0000313" key="2">
    <source>
        <dbReference type="EMBL" id="KAG8092643.1"/>
    </source>
</evidence>
<reference evidence="2" key="2">
    <citation type="submission" date="2021-02" db="EMBL/GenBank/DDBJ databases">
        <authorList>
            <person name="Kimball J.A."/>
            <person name="Haas M.W."/>
            <person name="Macchietto M."/>
            <person name="Kono T."/>
            <person name="Duquette J."/>
            <person name="Shao M."/>
        </authorList>
    </citation>
    <scope>NUCLEOTIDE SEQUENCE</scope>
    <source>
        <tissue evidence="2">Fresh leaf tissue</tissue>
    </source>
</reference>
<feature type="compositionally biased region" description="Basic and acidic residues" evidence="1">
    <location>
        <begin position="259"/>
        <end position="269"/>
    </location>
</feature>
<evidence type="ECO:0000313" key="3">
    <source>
        <dbReference type="Proteomes" id="UP000729402"/>
    </source>
</evidence>
<comment type="caution">
    <text evidence="2">The sequence shown here is derived from an EMBL/GenBank/DDBJ whole genome shotgun (WGS) entry which is preliminary data.</text>
</comment>
<sequence length="269" mass="29310">MRAPQERAVRDLYDRARHKDLSLPEESAEGRGGGQRVEELPELGNREVVSNMEEKPTSRKRPVPVGSPSVKAESGTCNVCYAPCSSCLHRNIALTDSNMDCGSSQTCCARSETKNSLFVRRDKGLHSKGKGENDDEFSATSSHASYSENGGNKVMARSYVAADSEVDMPAKRRRLLNHGSRSPIIECHDDSNSCVTGVSTVGTLLSDKKKGKKRSDFHVMPHSSSDRALPADSPSFATTKLRRTQSTLSATQGLSPKRPTHDLGIHKLI</sequence>
<feature type="compositionally biased region" description="Basic and acidic residues" evidence="1">
    <location>
        <begin position="1"/>
        <end position="22"/>
    </location>
</feature>
<feature type="compositionally biased region" description="Polar residues" evidence="1">
    <location>
        <begin position="244"/>
        <end position="254"/>
    </location>
</feature>
<dbReference type="EMBL" id="JAAALK010000080">
    <property type="protein sequence ID" value="KAG8092643.1"/>
    <property type="molecule type" value="Genomic_DNA"/>
</dbReference>
<feature type="region of interest" description="Disordered" evidence="1">
    <location>
        <begin position="122"/>
        <end position="150"/>
    </location>
</feature>
<name>A0A8J5WPL3_ZIZPA</name>
<dbReference type="AlphaFoldDB" id="A0A8J5WPL3"/>
<evidence type="ECO:0000256" key="1">
    <source>
        <dbReference type="SAM" id="MobiDB-lite"/>
    </source>
</evidence>
<accession>A0A8J5WPL3</accession>
<feature type="region of interest" description="Disordered" evidence="1">
    <location>
        <begin position="1"/>
        <end position="69"/>
    </location>
</feature>
<dbReference type="Proteomes" id="UP000729402">
    <property type="component" value="Unassembled WGS sequence"/>
</dbReference>
<feature type="compositionally biased region" description="Polar residues" evidence="1">
    <location>
        <begin position="138"/>
        <end position="150"/>
    </location>
</feature>
<organism evidence="2 3">
    <name type="scientific">Zizania palustris</name>
    <name type="common">Northern wild rice</name>
    <dbReference type="NCBI Taxonomy" id="103762"/>
    <lineage>
        <taxon>Eukaryota</taxon>
        <taxon>Viridiplantae</taxon>
        <taxon>Streptophyta</taxon>
        <taxon>Embryophyta</taxon>
        <taxon>Tracheophyta</taxon>
        <taxon>Spermatophyta</taxon>
        <taxon>Magnoliopsida</taxon>
        <taxon>Liliopsida</taxon>
        <taxon>Poales</taxon>
        <taxon>Poaceae</taxon>
        <taxon>BOP clade</taxon>
        <taxon>Oryzoideae</taxon>
        <taxon>Oryzeae</taxon>
        <taxon>Zizaniinae</taxon>
        <taxon>Zizania</taxon>
    </lineage>
</organism>
<dbReference type="OrthoDB" id="787137at2759"/>
<keyword evidence="3" id="KW-1185">Reference proteome</keyword>
<reference evidence="2" key="1">
    <citation type="journal article" date="2021" name="bioRxiv">
        <title>Whole Genome Assembly and Annotation of Northern Wild Rice, Zizania palustris L., Supports a Whole Genome Duplication in the Zizania Genus.</title>
        <authorList>
            <person name="Haas M."/>
            <person name="Kono T."/>
            <person name="Macchietto M."/>
            <person name="Millas R."/>
            <person name="McGilp L."/>
            <person name="Shao M."/>
            <person name="Duquette J."/>
            <person name="Hirsch C.N."/>
            <person name="Kimball J."/>
        </authorList>
    </citation>
    <scope>NUCLEOTIDE SEQUENCE</scope>
    <source>
        <tissue evidence="2">Fresh leaf tissue</tissue>
    </source>
</reference>
<protein>
    <submittedName>
        <fullName evidence="2">Uncharacterized protein</fullName>
    </submittedName>
</protein>